<sequence length="136" mass="15882">PCARSTSRRRPGHHRPSRSQARVPSAPPPSRQQDLTDLHPGAALSWPENHVFRRRFLRSHPNFQNNQAPEVQSTCRRDFRRNNQAPEVQSTCRRDFRRAIEVRGIHHRAIHSFRASGEFWDWPKYRGDSAEISAEV</sequence>
<organism evidence="2">
    <name type="scientific">Prunus dulcis</name>
    <name type="common">Almond</name>
    <name type="synonym">Amygdalus dulcis</name>
    <dbReference type="NCBI Taxonomy" id="3755"/>
    <lineage>
        <taxon>Eukaryota</taxon>
        <taxon>Viridiplantae</taxon>
        <taxon>Streptophyta</taxon>
        <taxon>Embryophyta</taxon>
        <taxon>Tracheophyta</taxon>
        <taxon>Spermatophyta</taxon>
        <taxon>Magnoliopsida</taxon>
        <taxon>eudicotyledons</taxon>
        <taxon>Gunneridae</taxon>
        <taxon>Pentapetalae</taxon>
        <taxon>rosids</taxon>
        <taxon>fabids</taxon>
        <taxon>Rosales</taxon>
        <taxon>Rosaceae</taxon>
        <taxon>Amygdaloideae</taxon>
        <taxon>Amygdaleae</taxon>
        <taxon>Prunus</taxon>
    </lineage>
</organism>
<proteinExistence type="predicted"/>
<feature type="non-terminal residue" evidence="2">
    <location>
        <position position="1"/>
    </location>
</feature>
<accession>A0A5H2XKU0</accession>
<feature type="region of interest" description="Disordered" evidence="1">
    <location>
        <begin position="1"/>
        <end position="42"/>
    </location>
</feature>
<reference evidence="2" key="1">
    <citation type="journal article" date="2019" name="Science">
        <title>Mutation of a bHLH transcription factor allowed almond domestication.</title>
        <authorList>
            <person name="Sanchez-Perez R."/>
            <person name="Pavan S."/>
            <person name="Mazzeo R."/>
            <person name="Moldovan C."/>
            <person name="Aiese Cigliano R."/>
            <person name="Del Cueto J."/>
            <person name="Ricciardi F."/>
            <person name="Lotti C."/>
            <person name="Ricciardi L."/>
            <person name="Dicenta F."/>
            <person name="Lopez-Marques R.L."/>
            <person name="Lindberg Moller B."/>
        </authorList>
    </citation>
    <scope>NUCLEOTIDE SEQUENCE</scope>
</reference>
<gene>
    <name evidence="2" type="ORF">Prudu_550S000700</name>
</gene>
<evidence type="ECO:0000313" key="2">
    <source>
        <dbReference type="EMBL" id="BBN68728.1"/>
    </source>
</evidence>
<evidence type="ECO:0000256" key="1">
    <source>
        <dbReference type="SAM" id="MobiDB-lite"/>
    </source>
</evidence>
<dbReference type="AlphaFoldDB" id="A0A5H2XKU0"/>
<feature type="compositionally biased region" description="Basic residues" evidence="1">
    <location>
        <begin position="1"/>
        <end position="17"/>
    </location>
</feature>
<protein>
    <submittedName>
        <fullName evidence="2">Uncharacterized protein</fullName>
    </submittedName>
</protein>
<name>A0A5H2XKU0_PRUDU</name>
<dbReference type="EMBL" id="AP020887">
    <property type="protein sequence ID" value="BBN68728.1"/>
    <property type="molecule type" value="Genomic_DNA"/>
</dbReference>